<organism evidence="3 4">
    <name type="scientific">Pseudotenacibaculum haliotis</name>
    <dbReference type="NCBI Taxonomy" id="1862138"/>
    <lineage>
        <taxon>Bacteria</taxon>
        <taxon>Pseudomonadati</taxon>
        <taxon>Bacteroidota</taxon>
        <taxon>Flavobacteriia</taxon>
        <taxon>Flavobacteriales</taxon>
        <taxon>Flavobacteriaceae</taxon>
        <taxon>Pseudotenacibaculum</taxon>
    </lineage>
</organism>
<name>A0ABW5LSJ5_9FLAO</name>
<keyword evidence="1" id="KW-0732">Signal</keyword>
<protein>
    <submittedName>
        <fullName evidence="3">Outer membrane beta-barrel protein</fullName>
    </submittedName>
</protein>
<reference evidence="4" key="1">
    <citation type="journal article" date="2019" name="Int. J. Syst. Evol. Microbiol.">
        <title>The Global Catalogue of Microorganisms (GCM) 10K type strain sequencing project: providing services to taxonomists for standard genome sequencing and annotation.</title>
        <authorList>
            <consortium name="The Broad Institute Genomics Platform"/>
            <consortium name="The Broad Institute Genome Sequencing Center for Infectious Disease"/>
            <person name="Wu L."/>
            <person name="Ma J."/>
        </authorList>
    </citation>
    <scope>NUCLEOTIDE SEQUENCE [LARGE SCALE GENOMIC DNA]</scope>
    <source>
        <strain evidence="4">KCTC 52127</strain>
    </source>
</reference>
<keyword evidence="4" id="KW-1185">Reference proteome</keyword>
<evidence type="ECO:0000313" key="3">
    <source>
        <dbReference type="EMBL" id="MFD2567735.1"/>
    </source>
</evidence>
<proteinExistence type="predicted"/>
<feature type="signal peptide" evidence="1">
    <location>
        <begin position="1"/>
        <end position="21"/>
    </location>
</feature>
<sequence>MKTFKSLIFTAFILISQLQYAQIKVGGKAGFSLGNLSENSSNLYSKDFESITGYDFGVFTEFSVSDQFAVRLEVLSTRKGGRRDGIQPIPLEGILSSGQDINFLNQLAILSGGTTITDQTPLFANYSNKSELTYLEIPLLGRYSWGNQERFYVEAGPYIGILIKAEQITIGNSTFYADEAGNLPLIIPNPLGGTPFSFPEQTFSERTDVIDNLERTNYGVQFGLGFFRDYDNKHEISFGVRATYGFVPIQKNETFGNNKIGSITFNFSYARIFGKSN</sequence>
<gene>
    <name evidence="3" type="ORF">ACFSRZ_10155</name>
</gene>
<dbReference type="EMBL" id="JBHULH010000004">
    <property type="protein sequence ID" value="MFD2567735.1"/>
    <property type="molecule type" value="Genomic_DNA"/>
</dbReference>
<comment type="caution">
    <text evidence="3">The sequence shown here is derived from an EMBL/GenBank/DDBJ whole genome shotgun (WGS) entry which is preliminary data.</text>
</comment>
<feature type="chain" id="PRO_5045498105" evidence="1">
    <location>
        <begin position="22"/>
        <end position="277"/>
    </location>
</feature>
<accession>A0ABW5LSJ5</accession>
<dbReference type="InterPro" id="IPR025665">
    <property type="entry name" value="Beta-barrel_OMP_2"/>
</dbReference>
<dbReference type="Proteomes" id="UP001597508">
    <property type="component" value="Unassembled WGS sequence"/>
</dbReference>
<evidence type="ECO:0000259" key="2">
    <source>
        <dbReference type="Pfam" id="PF13568"/>
    </source>
</evidence>
<feature type="domain" description="Outer membrane protein beta-barrel" evidence="2">
    <location>
        <begin position="22"/>
        <end position="249"/>
    </location>
</feature>
<evidence type="ECO:0000256" key="1">
    <source>
        <dbReference type="SAM" id="SignalP"/>
    </source>
</evidence>
<dbReference type="RefSeq" id="WP_379666443.1">
    <property type="nucleotide sequence ID" value="NZ_JBHULH010000004.1"/>
</dbReference>
<evidence type="ECO:0000313" key="4">
    <source>
        <dbReference type="Proteomes" id="UP001597508"/>
    </source>
</evidence>
<dbReference type="Pfam" id="PF13568">
    <property type="entry name" value="OMP_b-brl_2"/>
    <property type="match status" value="1"/>
</dbReference>